<accession>D5SVZ3</accession>
<sequence>MVDYTYADASSPGSDPTGDHGYSEYEGVFESGTAHDLAEWNVTFSNPMSLINQALAPYNYFNLPFIPQAFTNAMGGYEPSYLGDWHLSSEGWASDTQYYKYYENDRTGDWFIQYWDHEPDHDDPPLYTEYGGPSHDALSQAMGQAQAAAQKKANQTPPDEAPPAQSADQNRLEEEGSGSGGEYSSSEQSEPPSPGDETGQAQNNAENRAQERLESAASGNSTEVSPSSQGGVSIPSTPDTPVSGVSQPTAPIAPSGNAGAPAQSAWDQFVGVASQVANAHAQLSAGVVQAFVVDGFMGSVQGIYDLAKGAYNAATQYASWQMNRLWSSPWKVLVDPWGVGEGIGIAAKKVSELTAKMQPYVDEISSLPSETIWKLFIGDFDAVRGQVSPTLLRAAELAHGLSSSVYESIASNLTMDKAPGLLGRVFGMVLYEIVEGLVITGITAGAGAAAVGAKIAKKLTRLSDLPGLDSPKVQKAINDVVGFLQSGGKVDGPSKPPATPHMPKSSAELADEAAALAKKKCDEARALGKEGGCFVPGTLVSVTSVALHDKSISDFLLVTTNGICPSSEPGVSEQSFSRSVDAKEYASLPIETISLGSRVVASNPHPWEFDSRWEEPESDSWRTIHLEMYKQDGSVIDSQLLRPVEVVESLNLHPGRMILIHADELDVAGMALIKSVSNAPSIAQGTGRVVIGRFMTREVNELIRLTLSTGDVVEGTPNHPLWSVDLNDWQAMEMFEAGDYLAGHEENVLVLSKERVEHTTPVYNLEVHGEHVYHLTQAGILAHNTYPEDTPNPPPTKDIVPEPPSPPKADDIVPEVKGVEPTTRYTLKDRLNSPDDGAHKEVFSVMETDKIAVGILKKGASPAILAKERALLKQLEEAGLPVMKNHEITEYNGRPAIVMDRYALGSKKIVKYNSKIRDLESIGGSVLLNEKSISDLMAIKSKMMEKNIKIDELQFLIGEDGSVVIADPLDVYPQPPTSRNKKMIDMLIRKAIENTRI</sequence>
<dbReference type="STRING" id="521674.Plim_1444"/>
<dbReference type="InterPro" id="IPR030934">
    <property type="entry name" value="Intein_C"/>
</dbReference>
<feature type="region of interest" description="Disordered" evidence="1">
    <location>
        <begin position="1"/>
        <end position="24"/>
    </location>
</feature>
<protein>
    <recommendedName>
        <fullName evidence="2">Type III secretion system effector HopBF1-like domain-containing protein</fullName>
    </recommendedName>
</protein>
<keyword evidence="4" id="KW-1185">Reference proteome</keyword>
<dbReference type="KEGG" id="plm:Plim_1444"/>
<feature type="region of interest" description="Disordered" evidence="1">
    <location>
        <begin position="123"/>
        <end position="261"/>
    </location>
</feature>
<dbReference type="NCBIfam" id="TIGR01443">
    <property type="entry name" value="intein_Cterm"/>
    <property type="match status" value="1"/>
</dbReference>
<dbReference type="Proteomes" id="UP000002220">
    <property type="component" value="Chromosome"/>
</dbReference>
<proteinExistence type="predicted"/>
<feature type="region of interest" description="Disordered" evidence="1">
    <location>
        <begin position="784"/>
        <end position="813"/>
    </location>
</feature>
<feature type="compositionally biased region" description="Polar residues" evidence="1">
    <location>
        <begin position="217"/>
        <end position="249"/>
    </location>
</feature>
<dbReference type="EMBL" id="CP001744">
    <property type="protein sequence ID" value="ADG67278.1"/>
    <property type="molecule type" value="Genomic_DNA"/>
</dbReference>
<feature type="compositionally biased region" description="Pro residues" evidence="1">
    <location>
        <begin position="790"/>
        <end position="807"/>
    </location>
</feature>
<feature type="domain" description="Type III secretion system effector HopBF1-like" evidence="2">
    <location>
        <begin position="803"/>
        <end position="995"/>
    </location>
</feature>
<dbReference type="OrthoDB" id="271912at2"/>
<reference evidence="3 4" key="1">
    <citation type="journal article" date="2010" name="Stand. Genomic Sci.">
        <title>Complete genome sequence of Planctomyces limnophilus type strain (Mu 290).</title>
        <authorList>
            <person name="Labutti K."/>
            <person name="Sikorski J."/>
            <person name="Schneider S."/>
            <person name="Nolan M."/>
            <person name="Lucas S."/>
            <person name="Glavina Del Rio T."/>
            <person name="Tice H."/>
            <person name="Cheng J.F."/>
            <person name="Goodwin L."/>
            <person name="Pitluck S."/>
            <person name="Liolios K."/>
            <person name="Ivanova N."/>
            <person name="Mavromatis K."/>
            <person name="Mikhailova N."/>
            <person name="Pati A."/>
            <person name="Chen A."/>
            <person name="Palaniappan K."/>
            <person name="Land M."/>
            <person name="Hauser L."/>
            <person name="Chang Y.J."/>
            <person name="Jeffries C.D."/>
            <person name="Tindall B.J."/>
            <person name="Rohde M."/>
            <person name="Goker M."/>
            <person name="Woyke T."/>
            <person name="Bristow J."/>
            <person name="Eisen J.A."/>
            <person name="Markowitz V."/>
            <person name="Hugenholtz P."/>
            <person name="Kyrpides N.C."/>
            <person name="Klenk H.P."/>
            <person name="Lapidus A."/>
        </authorList>
    </citation>
    <scope>NUCLEOTIDE SEQUENCE [LARGE SCALE GENOMIC DNA]</scope>
    <source>
        <strain evidence="4">ATCC 43296 / DSM 3776 / IFAM 1008 / 290</strain>
    </source>
</reference>
<gene>
    <name evidence="3" type="ordered locus">Plim_1444</name>
</gene>
<dbReference type="CDD" id="cd00081">
    <property type="entry name" value="Hint"/>
    <property type="match status" value="1"/>
</dbReference>
<evidence type="ECO:0000259" key="2">
    <source>
        <dbReference type="Pfam" id="PF26324"/>
    </source>
</evidence>
<dbReference type="Pfam" id="PF26324">
    <property type="entry name" value="HopBF1_kinase"/>
    <property type="match status" value="1"/>
</dbReference>
<dbReference type="eggNOG" id="ENOG50340JE">
    <property type="taxonomic scope" value="Bacteria"/>
</dbReference>
<dbReference type="CDD" id="cd20900">
    <property type="entry name" value="HopBF1"/>
    <property type="match status" value="1"/>
</dbReference>
<evidence type="ECO:0000256" key="1">
    <source>
        <dbReference type="SAM" id="MobiDB-lite"/>
    </source>
</evidence>
<feature type="compositionally biased region" description="Low complexity" evidence="1">
    <location>
        <begin position="137"/>
        <end position="155"/>
    </location>
</feature>
<organism evidence="3 4">
    <name type="scientific">Planctopirus limnophila (strain ATCC 43296 / DSM 3776 / IFAM 1008 / Mu 290)</name>
    <name type="common">Planctomyces limnophilus</name>
    <dbReference type="NCBI Taxonomy" id="521674"/>
    <lineage>
        <taxon>Bacteria</taxon>
        <taxon>Pseudomonadati</taxon>
        <taxon>Planctomycetota</taxon>
        <taxon>Planctomycetia</taxon>
        <taxon>Planctomycetales</taxon>
        <taxon>Planctomycetaceae</taxon>
        <taxon>Planctopirus</taxon>
    </lineage>
</organism>
<dbReference type="HOGENOM" id="CLU_300326_0_0_0"/>
<evidence type="ECO:0000313" key="3">
    <source>
        <dbReference type="EMBL" id="ADG67278.1"/>
    </source>
</evidence>
<dbReference type="InterPro" id="IPR036844">
    <property type="entry name" value="Hint_dom_sf"/>
</dbReference>
<evidence type="ECO:0000313" key="4">
    <source>
        <dbReference type="Proteomes" id="UP000002220"/>
    </source>
</evidence>
<dbReference type="RefSeq" id="WP_013109709.1">
    <property type="nucleotide sequence ID" value="NC_014148.1"/>
</dbReference>
<dbReference type="InterPro" id="IPR054555">
    <property type="entry name" value="T3SS_HopBF1-like"/>
</dbReference>
<dbReference type="Gene3D" id="2.170.16.10">
    <property type="entry name" value="Hedgehog/Intein (Hint) domain"/>
    <property type="match status" value="1"/>
</dbReference>
<name>D5SVZ3_PLAL2</name>
<dbReference type="SUPFAM" id="SSF51294">
    <property type="entry name" value="Hedgehog/intein (Hint) domain"/>
    <property type="match status" value="1"/>
</dbReference>
<dbReference type="AlphaFoldDB" id="D5SVZ3"/>